<dbReference type="AlphaFoldDB" id="A0A851HUN4"/>
<dbReference type="Pfam" id="PF13439">
    <property type="entry name" value="Glyco_transf_4"/>
    <property type="match status" value="1"/>
</dbReference>
<keyword evidence="5" id="KW-1185">Reference proteome</keyword>
<evidence type="ECO:0000313" key="5">
    <source>
        <dbReference type="Proteomes" id="UP000536442"/>
    </source>
</evidence>
<evidence type="ECO:0000259" key="2">
    <source>
        <dbReference type="Pfam" id="PF00534"/>
    </source>
</evidence>
<protein>
    <submittedName>
        <fullName evidence="4">Glycosyltransferase family 4 protein</fullName>
    </submittedName>
</protein>
<dbReference type="PANTHER" id="PTHR46401:SF2">
    <property type="entry name" value="GLYCOSYLTRANSFERASE WBBK-RELATED"/>
    <property type="match status" value="1"/>
</dbReference>
<dbReference type="SUPFAM" id="SSF53756">
    <property type="entry name" value="UDP-Glycosyltransferase/glycogen phosphorylase"/>
    <property type="match status" value="1"/>
</dbReference>
<name>A0A851HUN4_9GAMM</name>
<keyword evidence="1 4" id="KW-0808">Transferase</keyword>
<dbReference type="Pfam" id="PF00534">
    <property type="entry name" value="Glycos_transf_1"/>
    <property type="match status" value="1"/>
</dbReference>
<dbReference type="EMBL" id="JABEVQ010000008">
    <property type="protein sequence ID" value="NWN92713.1"/>
    <property type="molecule type" value="Genomic_DNA"/>
</dbReference>
<dbReference type="Gene3D" id="3.40.50.2000">
    <property type="entry name" value="Glycogen Phosphorylase B"/>
    <property type="match status" value="2"/>
</dbReference>
<sequence>MKAAIAIRQIQKYTGAVRNVIEHCGYLRSLGYEITILSECYSSKILSECDADLVRVMRWPIKGTFRRVWFDKCVQRWRRKNPTDLFISHGDSHSDDILVMHNCVRLHEEKCGTQKIDVAPFHDSIISESTYRVLIANSRLMARDFIERYGVAPHKIRVFHQGVDTDRFNSQNRTIHRKAIRQDLGLTDNEHLIGLITSGDFTKRNVSFFIELAAYINERLQSPAHFLVVGKSGTSRFADQIKTHNLKAHIHFMNPVAHVEQLFHALDLHVFPALLEEYGRVVLEGLACGTPSVVSSNVGASELMLDEAVPEVMHGYELQQWGDVILGILNDREQLVKMEQASVELAKNYSMKTQEMKMRKILASVTPG</sequence>
<dbReference type="InterPro" id="IPR028098">
    <property type="entry name" value="Glyco_trans_4-like_N"/>
</dbReference>
<dbReference type="PANTHER" id="PTHR46401">
    <property type="entry name" value="GLYCOSYLTRANSFERASE WBBK-RELATED"/>
    <property type="match status" value="1"/>
</dbReference>
<feature type="domain" description="Glycosyl transferase family 1" evidence="2">
    <location>
        <begin position="179"/>
        <end position="341"/>
    </location>
</feature>
<evidence type="ECO:0000256" key="1">
    <source>
        <dbReference type="ARBA" id="ARBA00022679"/>
    </source>
</evidence>
<organism evidence="4 5">
    <name type="scientific">Marinobacter adhaerens</name>
    <dbReference type="NCBI Taxonomy" id="1033846"/>
    <lineage>
        <taxon>Bacteria</taxon>
        <taxon>Pseudomonadati</taxon>
        <taxon>Pseudomonadota</taxon>
        <taxon>Gammaproteobacteria</taxon>
        <taxon>Pseudomonadales</taxon>
        <taxon>Marinobacteraceae</taxon>
        <taxon>Marinobacter</taxon>
    </lineage>
</organism>
<reference evidence="4 5" key="1">
    <citation type="submission" date="2020-03" db="EMBL/GenBank/DDBJ databases">
        <title>Metagenomic, metatranscriptomic, and metabolomic analyses revealed the key microbes and metabolic features during the fermentation of ganjang, Korean traditional soy sauce.</title>
        <authorList>
            <person name="Chun B.H."/>
            <person name="Jeon C.O."/>
        </authorList>
    </citation>
    <scope>NUCLEOTIDE SEQUENCE [LARGE SCALE GENOMIC DNA]</scope>
    <source>
        <strain evidence="4 5">KG14</strain>
    </source>
</reference>
<dbReference type="GO" id="GO:0016757">
    <property type="term" value="F:glycosyltransferase activity"/>
    <property type="evidence" value="ECO:0007669"/>
    <property type="project" value="InterPro"/>
</dbReference>
<dbReference type="Proteomes" id="UP000536442">
    <property type="component" value="Unassembled WGS sequence"/>
</dbReference>
<comment type="caution">
    <text evidence="4">The sequence shown here is derived from an EMBL/GenBank/DDBJ whole genome shotgun (WGS) entry which is preliminary data.</text>
</comment>
<dbReference type="CDD" id="cd03801">
    <property type="entry name" value="GT4_PimA-like"/>
    <property type="match status" value="1"/>
</dbReference>
<dbReference type="InterPro" id="IPR001296">
    <property type="entry name" value="Glyco_trans_1"/>
</dbReference>
<accession>A0A851HUN4</accession>
<feature type="domain" description="Glycosyltransferase subfamily 4-like N-terminal" evidence="3">
    <location>
        <begin position="14"/>
        <end position="167"/>
    </location>
</feature>
<evidence type="ECO:0000259" key="3">
    <source>
        <dbReference type="Pfam" id="PF13439"/>
    </source>
</evidence>
<evidence type="ECO:0000313" key="4">
    <source>
        <dbReference type="EMBL" id="NWN92713.1"/>
    </source>
</evidence>
<gene>
    <name evidence="4" type="ORF">HLV39_14545</name>
</gene>
<proteinExistence type="predicted"/>